<name>A0A1G1Z4L7_9BACT</name>
<feature type="transmembrane region" description="Helical" evidence="1">
    <location>
        <begin position="6"/>
        <end position="30"/>
    </location>
</feature>
<sequence>MPFYLTPTTIALIIVFMLLLLTAMPASRVLRHKFFLRRRFVLLEIPANFFESHKAKDLLENLPVPFVFEVAVHHLGKDKHFYLSVPKTHVAQVIAQTGAEEADDYNIYHSGGSHLGFYLKSVNLISLDLASIDFSRINVVGEGAVIQLIVKYGGQSRASANFRILVSAPTPYQAQEVALGLNSSMSDSRPVTVSKNLQVFIHRLTYREFDEEEAVGWSNA</sequence>
<evidence type="ECO:0000313" key="3">
    <source>
        <dbReference type="Proteomes" id="UP000178259"/>
    </source>
</evidence>
<organism evidence="2 3">
    <name type="scientific">Candidatus Colwellbacteria bacterium RIFCSPHIGHO2_12_FULL_43_12</name>
    <dbReference type="NCBI Taxonomy" id="1797688"/>
    <lineage>
        <taxon>Bacteria</taxon>
        <taxon>Candidatus Colwelliibacteriota</taxon>
    </lineage>
</organism>
<keyword evidence="1" id="KW-1133">Transmembrane helix</keyword>
<accession>A0A1G1Z4L7</accession>
<evidence type="ECO:0000313" key="2">
    <source>
        <dbReference type="EMBL" id="OGY58956.1"/>
    </source>
</evidence>
<dbReference type="Proteomes" id="UP000178259">
    <property type="component" value="Unassembled WGS sequence"/>
</dbReference>
<evidence type="ECO:0000256" key="1">
    <source>
        <dbReference type="SAM" id="Phobius"/>
    </source>
</evidence>
<reference evidence="2 3" key="1">
    <citation type="journal article" date="2016" name="Nat. Commun.">
        <title>Thousands of microbial genomes shed light on interconnected biogeochemical processes in an aquifer system.</title>
        <authorList>
            <person name="Anantharaman K."/>
            <person name="Brown C.T."/>
            <person name="Hug L.A."/>
            <person name="Sharon I."/>
            <person name="Castelle C.J."/>
            <person name="Probst A.J."/>
            <person name="Thomas B.C."/>
            <person name="Singh A."/>
            <person name="Wilkins M.J."/>
            <person name="Karaoz U."/>
            <person name="Brodie E.L."/>
            <person name="Williams K.H."/>
            <person name="Hubbard S.S."/>
            <person name="Banfield J.F."/>
        </authorList>
    </citation>
    <scope>NUCLEOTIDE SEQUENCE [LARGE SCALE GENOMIC DNA]</scope>
</reference>
<dbReference type="AlphaFoldDB" id="A0A1G1Z4L7"/>
<keyword evidence="1" id="KW-0812">Transmembrane</keyword>
<keyword evidence="1" id="KW-0472">Membrane</keyword>
<comment type="caution">
    <text evidence="2">The sequence shown here is derived from an EMBL/GenBank/DDBJ whole genome shotgun (WGS) entry which is preliminary data.</text>
</comment>
<protein>
    <submittedName>
        <fullName evidence="2">Uncharacterized protein</fullName>
    </submittedName>
</protein>
<dbReference type="EMBL" id="MHIW01000008">
    <property type="protein sequence ID" value="OGY58956.1"/>
    <property type="molecule type" value="Genomic_DNA"/>
</dbReference>
<proteinExistence type="predicted"/>
<gene>
    <name evidence="2" type="ORF">A3E61_02510</name>
</gene>